<evidence type="ECO:0000256" key="2">
    <source>
        <dbReference type="SAM" id="MobiDB-lite"/>
    </source>
</evidence>
<dbReference type="CDD" id="cd12797">
    <property type="entry name" value="M23_peptidase"/>
    <property type="match status" value="1"/>
</dbReference>
<dbReference type="SUPFAM" id="SSF51261">
    <property type="entry name" value="Duplicated hybrid motif"/>
    <property type="match status" value="1"/>
</dbReference>
<dbReference type="EMBL" id="LAZR01012111">
    <property type="protein sequence ID" value="KKM39673.1"/>
    <property type="molecule type" value="Genomic_DNA"/>
</dbReference>
<feature type="compositionally biased region" description="Basic and acidic residues" evidence="2">
    <location>
        <begin position="239"/>
        <end position="250"/>
    </location>
</feature>
<dbReference type="GO" id="GO:0004222">
    <property type="term" value="F:metalloendopeptidase activity"/>
    <property type="evidence" value="ECO:0007669"/>
    <property type="project" value="TreeGrafter"/>
</dbReference>
<dbReference type="AlphaFoldDB" id="A0A0F9ILN9"/>
<evidence type="ECO:0000256" key="1">
    <source>
        <dbReference type="SAM" id="Coils"/>
    </source>
</evidence>
<dbReference type="PANTHER" id="PTHR21666:SF270">
    <property type="entry name" value="MUREIN HYDROLASE ACTIVATOR ENVC"/>
    <property type="match status" value="1"/>
</dbReference>
<dbReference type="PANTHER" id="PTHR21666">
    <property type="entry name" value="PEPTIDASE-RELATED"/>
    <property type="match status" value="1"/>
</dbReference>
<feature type="coiled-coil region" evidence="1">
    <location>
        <begin position="53"/>
        <end position="112"/>
    </location>
</feature>
<evidence type="ECO:0000313" key="4">
    <source>
        <dbReference type="EMBL" id="KKM39673.1"/>
    </source>
</evidence>
<comment type="caution">
    <text evidence="4">The sequence shown here is derived from an EMBL/GenBank/DDBJ whole genome shotgun (WGS) entry which is preliminary data.</text>
</comment>
<dbReference type="Pfam" id="PF01551">
    <property type="entry name" value="Peptidase_M23"/>
    <property type="match status" value="1"/>
</dbReference>
<name>A0A0F9ILN9_9ZZZZ</name>
<sequence length="394" mass="44126">MLIRVYLVVLLLSVSSWANAESNTKATPAKELKAVKSEIQSLSNDASLNKASKETLVKKLKQQNQAVSELNKELNVLGQKMNKLSGDLDLLAKKQQQQHETQSLQLDALNQQIRTSFISGQPSVIKVVLNQESPATLSRSTVYYRYFNRARQQQLSEISETLQNLTEDQKMLFAAQKKQQRLYSEQESKRATLKTKTKEREATLTVLDKKITSQNSRLQMLRDQEQSLQTLLNSLNKPKKQETTKSKTPDRSTPSKPIKQRSFAKNVGGLVWPVKGKLLAHYGSPRNLGKLTWQGIMIAAPVGGNVIAAAPGRVVFADWLRGFGLLLIIDHGGQYMSLYGNNESLLKKAGDEVDAGDLIAQSGENDVRQQAGLYFEIRYKGSPTNPMKWLRKQS</sequence>
<dbReference type="InterPro" id="IPR016047">
    <property type="entry name" value="M23ase_b-sheet_dom"/>
</dbReference>
<keyword evidence="1" id="KW-0175">Coiled coil</keyword>
<feature type="domain" description="M23ase beta-sheet core" evidence="3">
    <location>
        <begin position="293"/>
        <end position="386"/>
    </location>
</feature>
<dbReference type="FunFam" id="2.70.70.10:FF:000003">
    <property type="entry name" value="Murein hydrolase activator EnvC"/>
    <property type="match status" value="1"/>
</dbReference>
<feature type="region of interest" description="Disordered" evidence="2">
    <location>
        <begin position="232"/>
        <end position="260"/>
    </location>
</feature>
<dbReference type="InterPro" id="IPR050570">
    <property type="entry name" value="Cell_wall_metabolism_enzyme"/>
</dbReference>
<protein>
    <recommendedName>
        <fullName evidence="3">M23ase beta-sheet core domain-containing protein</fullName>
    </recommendedName>
</protein>
<dbReference type="InterPro" id="IPR011055">
    <property type="entry name" value="Dup_hybrid_motif"/>
</dbReference>
<gene>
    <name evidence="4" type="ORF">LCGC14_1563990</name>
</gene>
<proteinExistence type="predicted"/>
<dbReference type="Gene3D" id="6.10.250.3150">
    <property type="match status" value="1"/>
</dbReference>
<accession>A0A0F9ILN9</accession>
<reference evidence="4" key="1">
    <citation type="journal article" date="2015" name="Nature">
        <title>Complex archaea that bridge the gap between prokaryotes and eukaryotes.</title>
        <authorList>
            <person name="Spang A."/>
            <person name="Saw J.H."/>
            <person name="Jorgensen S.L."/>
            <person name="Zaremba-Niedzwiedzka K."/>
            <person name="Martijn J."/>
            <person name="Lind A.E."/>
            <person name="van Eijk R."/>
            <person name="Schleper C."/>
            <person name="Guy L."/>
            <person name="Ettema T.J."/>
        </authorList>
    </citation>
    <scope>NUCLEOTIDE SEQUENCE</scope>
</reference>
<evidence type="ECO:0000259" key="3">
    <source>
        <dbReference type="Pfam" id="PF01551"/>
    </source>
</evidence>
<dbReference type="Gene3D" id="2.70.70.10">
    <property type="entry name" value="Glucose Permease (Domain IIA)"/>
    <property type="match status" value="1"/>
</dbReference>
<organism evidence="4">
    <name type="scientific">marine sediment metagenome</name>
    <dbReference type="NCBI Taxonomy" id="412755"/>
    <lineage>
        <taxon>unclassified sequences</taxon>
        <taxon>metagenomes</taxon>
        <taxon>ecological metagenomes</taxon>
    </lineage>
</organism>